<sequence>MAPVPLPIEQYALIGDFQTAALVGRNGSVDWLCLPRFDSGACFAALLGGPENGHWRIAPAAASEGCCTRRAYAADSLVLETLWETGDGTVKVVDFMPQRVTAPEVVRVVEGVSGSVVMESELRLRFDYGRVAPWVYEADGQHVAVAGPDSVWLRSRPAVATRGARSGIGSQFAVRAGERVACTLTWHPSHLERPPETDPYETLTRTLKGWRQWTGRCRYDGPYRDAVVRSLITLKALIYRPTGGIVAAPTTSLPEEPGGVRNWDYRYCWLRDATMTLGALLSAGYVEEAASWRSWLLRAAAGDPEDLQIMYGLAGERRLPEMELPWLSGHVDSRPVRVGNAAVDQLQLDVYGEVINALHVARTSGIPAPQPHAWRLQLSLLAFLESHWREPDEGLWEVRGPRRHFVHSKVMAWVAADRAVRTLEAHPELEGDPERWRRMRDEVHRDVCDRGFDSARGSFTQAYGSADLDAATLLIPQLGFLPGDDPRVTGTVDAVRAALSHDGLVRRYSTTGGPADGVPGTEGTFLICSFWLADALRLTGRVDEATALFERLLRLRNDVGLLAEEYDPLARRHLGNFPQAFSHIGLVATALGLERAATG</sequence>
<feature type="domain" description="Trehalase-like N-terminal" evidence="2">
    <location>
        <begin position="6"/>
        <end position="153"/>
    </location>
</feature>
<dbReference type="SUPFAM" id="SSF48208">
    <property type="entry name" value="Six-hairpin glycosidases"/>
    <property type="match status" value="1"/>
</dbReference>
<dbReference type="Gene3D" id="1.50.10.10">
    <property type="match status" value="1"/>
</dbReference>
<accession>A0ABP6E4R9</accession>
<keyword evidence="4" id="KW-1185">Reference proteome</keyword>
<dbReference type="EMBL" id="BAAARK010000006">
    <property type="protein sequence ID" value="GAA2658406.1"/>
    <property type="molecule type" value="Genomic_DNA"/>
</dbReference>
<evidence type="ECO:0000259" key="1">
    <source>
        <dbReference type="Pfam" id="PF00723"/>
    </source>
</evidence>
<comment type="caution">
    <text evidence="3">The sequence shown here is derived from an EMBL/GenBank/DDBJ whole genome shotgun (WGS) entry which is preliminary data.</text>
</comment>
<dbReference type="Pfam" id="PF19291">
    <property type="entry name" value="TREH_N"/>
    <property type="match status" value="1"/>
</dbReference>
<gene>
    <name evidence="3" type="ORF">GCM10009864_26380</name>
</gene>
<evidence type="ECO:0000313" key="4">
    <source>
        <dbReference type="Proteomes" id="UP001500994"/>
    </source>
</evidence>
<keyword evidence="3" id="KW-0378">Hydrolase</keyword>
<dbReference type="Pfam" id="PF00723">
    <property type="entry name" value="Glyco_hydro_15"/>
    <property type="match status" value="1"/>
</dbReference>
<dbReference type="GO" id="GO:0016787">
    <property type="term" value="F:hydrolase activity"/>
    <property type="evidence" value="ECO:0007669"/>
    <property type="project" value="UniProtKB-KW"/>
</dbReference>
<dbReference type="Proteomes" id="UP001500994">
    <property type="component" value="Unassembled WGS sequence"/>
</dbReference>
<organism evidence="3 4">
    <name type="scientific">Streptomyces lunalinharesii</name>
    <dbReference type="NCBI Taxonomy" id="333384"/>
    <lineage>
        <taxon>Bacteria</taxon>
        <taxon>Bacillati</taxon>
        <taxon>Actinomycetota</taxon>
        <taxon>Actinomycetes</taxon>
        <taxon>Kitasatosporales</taxon>
        <taxon>Streptomycetaceae</taxon>
        <taxon>Streptomyces</taxon>
    </lineage>
</organism>
<dbReference type="InterPro" id="IPR008928">
    <property type="entry name" value="6-hairpin_glycosidase_sf"/>
</dbReference>
<evidence type="ECO:0000259" key="2">
    <source>
        <dbReference type="Pfam" id="PF19291"/>
    </source>
</evidence>
<dbReference type="RefSeq" id="WP_344575308.1">
    <property type="nucleotide sequence ID" value="NZ_BAAARK010000006.1"/>
</dbReference>
<name>A0ABP6E4R9_9ACTN</name>
<dbReference type="PANTHER" id="PTHR31616:SF0">
    <property type="entry name" value="GLUCAN 1,4-ALPHA-GLUCOSIDASE"/>
    <property type="match status" value="1"/>
</dbReference>
<proteinExistence type="predicted"/>
<feature type="domain" description="GH15-like" evidence="1">
    <location>
        <begin position="221"/>
        <end position="590"/>
    </location>
</feature>
<evidence type="ECO:0000313" key="3">
    <source>
        <dbReference type="EMBL" id="GAA2658406.1"/>
    </source>
</evidence>
<dbReference type="InterPro" id="IPR045582">
    <property type="entry name" value="Trehalase-like_N"/>
</dbReference>
<protein>
    <submittedName>
        <fullName evidence="3">Glycoside hydrolase family 15 protein</fullName>
    </submittedName>
</protein>
<dbReference type="InterPro" id="IPR011613">
    <property type="entry name" value="GH15-like"/>
</dbReference>
<dbReference type="PANTHER" id="PTHR31616">
    <property type="entry name" value="TREHALASE"/>
    <property type="match status" value="1"/>
</dbReference>
<reference evidence="4" key="1">
    <citation type="journal article" date="2019" name="Int. J. Syst. Evol. Microbiol.">
        <title>The Global Catalogue of Microorganisms (GCM) 10K type strain sequencing project: providing services to taxonomists for standard genome sequencing and annotation.</title>
        <authorList>
            <consortium name="The Broad Institute Genomics Platform"/>
            <consortium name="The Broad Institute Genome Sequencing Center for Infectious Disease"/>
            <person name="Wu L."/>
            <person name="Ma J."/>
        </authorList>
    </citation>
    <scope>NUCLEOTIDE SEQUENCE [LARGE SCALE GENOMIC DNA]</scope>
    <source>
        <strain evidence="4">JCM 16374</strain>
    </source>
</reference>
<dbReference type="InterPro" id="IPR012341">
    <property type="entry name" value="6hp_glycosidase-like_sf"/>
</dbReference>